<comment type="subcellular location">
    <subcellularLocation>
        <location evidence="1">Membrane</location>
    </subcellularLocation>
</comment>
<feature type="domain" description="VASt" evidence="5">
    <location>
        <begin position="171"/>
        <end position="353"/>
    </location>
</feature>
<dbReference type="AlphaFoldDB" id="A0AAD8Y4X8"/>
<proteinExistence type="predicted"/>
<dbReference type="GO" id="GO:0016020">
    <property type="term" value="C:membrane"/>
    <property type="evidence" value="ECO:0007669"/>
    <property type="project" value="UniProtKB-SubCell"/>
</dbReference>
<evidence type="ECO:0000256" key="3">
    <source>
        <dbReference type="SAM" id="MobiDB-lite"/>
    </source>
</evidence>
<dbReference type="PROSITE" id="PS51778">
    <property type="entry name" value="VAST"/>
    <property type="match status" value="1"/>
</dbReference>
<evidence type="ECO:0000256" key="4">
    <source>
        <dbReference type="SAM" id="Phobius"/>
    </source>
</evidence>
<reference evidence="6" key="1">
    <citation type="submission" date="2023-06" db="EMBL/GenBank/DDBJ databases">
        <title>Survivors Of The Sea: Transcriptome response of Skeletonema marinoi to long-term dormancy.</title>
        <authorList>
            <person name="Pinder M.I.M."/>
            <person name="Kourtchenko O."/>
            <person name="Robertson E.K."/>
            <person name="Larsson T."/>
            <person name="Maumus F."/>
            <person name="Osuna-Cruz C.M."/>
            <person name="Vancaester E."/>
            <person name="Stenow R."/>
            <person name="Vandepoele K."/>
            <person name="Ploug H."/>
            <person name="Bruchert V."/>
            <person name="Godhe A."/>
            <person name="Topel M."/>
        </authorList>
    </citation>
    <scope>NUCLEOTIDE SEQUENCE</scope>
    <source>
        <strain evidence="6">R05AC</strain>
    </source>
</reference>
<dbReference type="EMBL" id="JATAAI010000017">
    <property type="protein sequence ID" value="KAK1739643.1"/>
    <property type="molecule type" value="Genomic_DNA"/>
</dbReference>
<dbReference type="Pfam" id="PF16016">
    <property type="entry name" value="VASt"/>
    <property type="match status" value="1"/>
</dbReference>
<evidence type="ECO:0000256" key="2">
    <source>
        <dbReference type="ARBA" id="ARBA00023136"/>
    </source>
</evidence>
<keyword evidence="2 4" id="KW-0472">Membrane</keyword>
<comment type="caution">
    <text evidence="6">The sequence shown here is derived from an EMBL/GenBank/DDBJ whole genome shotgun (WGS) entry which is preliminary data.</text>
</comment>
<keyword evidence="7" id="KW-1185">Reference proteome</keyword>
<accession>A0AAD8Y4X8</accession>
<evidence type="ECO:0000313" key="7">
    <source>
        <dbReference type="Proteomes" id="UP001224775"/>
    </source>
</evidence>
<feature type="transmembrane region" description="Helical" evidence="4">
    <location>
        <begin position="387"/>
        <end position="411"/>
    </location>
</feature>
<feature type="compositionally biased region" description="Basic and acidic residues" evidence="3">
    <location>
        <begin position="16"/>
        <end position="27"/>
    </location>
</feature>
<evidence type="ECO:0000259" key="5">
    <source>
        <dbReference type="PROSITE" id="PS51778"/>
    </source>
</evidence>
<organism evidence="6 7">
    <name type="scientific">Skeletonema marinoi</name>
    <dbReference type="NCBI Taxonomy" id="267567"/>
    <lineage>
        <taxon>Eukaryota</taxon>
        <taxon>Sar</taxon>
        <taxon>Stramenopiles</taxon>
        <taxon>Ochrophyta</taxon>
        <taxon>Bacillariophyta</taxon>
        <taxon>Coscinodiscophyceae</taxon>
        <taxon>Thalassiosirophycidae</taxon>
        <taxon>Thalassiosirales</taxon>
        <taxon>Skeletonemataceae</taxon>
        <taxon>Skeletonema</taxon>
        <taxon>Skeletonema marinoi-dohrnii complex</taxon>
    </lineage>
</organism>
<gene>
    <name evidence="6" type="ORF">QTG54_009402</name>
</gene>
<dbReference type="InterPro" id="IPR031968">
    <property type="entry name" value="VASt"/>
</dbReference>
<dbReference type="PANTHER" id="PTHR47666">
    <property type="entry name" value="PROTEIN VASCULAR ASSOCIATED DEATH 1, CHLOROPLASTIC"/>
    <property type="match status" value="1"/>
</dbReference>
<dbReference type="Proteomes" id="UP001224775">
    <property type="component" value="Unassembled WGS sequence"/>
</dbReference>
<protein>
    <submittedName>
        <fullName evidence="6">DUF4782 domain-containing protein</fullName>
    </submittedName>
</protein>
<dbReference type="PANTHER" id="PTHR47666:SF1">
    <property type="entry name" value="PROTEIN VASCULAR ASSOCIATED DEATH 1, CHLOROPLASTIC"/>
    <property type="match status" value="1"/>
</dbReference>
<evidence type="ECO:0000313" key="6">
    <source>
        <dbReference type="EMBL" id="KAK1739643.1"/>
    </source>
</evidence>
<keyword evidence="4" id="KW-1133">Transmembrane helix</keyword>
<name>A0AAD8Y4X8_9STRA</name>
<feature type="region of interest" description="Disordered" evidence="3">
    <location>
        <begin position="1"/>
        <end position="27"/>
    </location>
</feature>
<sequence length="476" mass="53806">MMKHARPTKTAVVSRAKSDPLPDTYKAEENENSSFKWAAVYWKEGGINLPENGRMKLKNNTHLSFRGIFGTKLDCDLTQISVETESRMNGMIRDAFRVVVRSDVSKEDGVDDDGNISYLYTTVIKDPTAVVERIQSAIDEAHVVSKKNGADEGINDQQQLRRLPPDDVLQKMTIMGKRKIKGVSMQDYFEVAWSEGNECEKEPMYEPFLTSCGKNNVKVQKWESQEGGFKGEWCDESYTQQRIVTFNFMKKTIGETLVSVQHTQRCRRVNDRCIVHMTLNMKGFPFADCFVVEVRHVASCVGENDILVEIGLFVRFLKSCMFESKIRTNTSAETTKLQMDLLDRVIKGCKPYAIEQTAGTDEGEEDDDSDGMGETESAIAVKRDSGVIHVLAAAIQFILTPILSMLLMPLIRLKLFDPLPRPKTTRDALNNVRKSIVQLEEVNLANNVPAEQRQTIKREIEAINAALKRIESLHHS</sequence>
<evidence type="ECO:0000256" key="1">
    <source>
        <dbReference type="ARBA" id="ARBA00004370"/>
    </source>
</evidence>
<keyword evidence="4" id="KW-0812">Transmembrane</keyword>